<dbReference type="EMBL" id="FOAP01000001">
    <property type="protein sequence ID" value="SEK52035.1"/>
    <property type="molecule type" value="Genomic_DNA"/>
</dbReference>
<keyword evidence="8" id="KW-0966">Cell projection</keyword>
<evidence type="ECO:0000256" key="7">
    <source>
        <dbReference type="SAM" id="Phobius"/>
    </source>
</evidence>
<dbReference type="PANTHER" id="PTHR30065:SF1">
    <property type="entry name" value="SURFACE PRESENTATION OF ANTIGENS PROTEIN SPAR"/>
    <property type="match status" value="1"/>
</dbReference>
<dbReference type="RefSeq" id="WP_075004965.1">
    <property type="nucleotide sequence ID" value="NZ_FOAP01000001.1"/>
</dbReference>
<dbReference type="AlphaFoldDB" id="A0A1H7HUZ9"/>
<dbReference type="GO" id="GO:0006605">
    <property type="term" value="P:protein targeting"/>
    <property type="evidence" value="ECO:0007669"/>
    <property type="project" value="InterPro"/>
</dbReference>
<evidence type="ECO:0000256" key="4">
    <source>
        <dbReference type="ARBA" id="ARBA00022692"/>
    </source>
</evidence>
<keyword evidence="5 7" id="KW-1133">Transmembrane helix</keyword>
<organism evidence="8 9">
    <name type="scientific">Stigmatella aurantiaca</name>
    <dbReference type="NCBI Taxonomy" id="41"/>
    <lineage>
        <taxon>Bacteria</taxon>
        <taxon>Pseudomonadati</taxon>
        <taxon>Myxococcota</taxon>
        <taxon>Myxococcia</taxon>
        <taxon>Myxococcales</taxon>
        <taxon>Cystobacterineae</taxon>
        <taxon>Archangiaceae</taxon>
        <taxon>Stigmatella</taxon>
    </lineage>
</organism>
<dbReference type="InterPro" id="IPR002010">
    <property type="entry name" value="T3SS_IM_R"/>
</dbReference>
<dbReference type="GO" id="GO:0005886">
    <property type="term" value="C:plasma membrane"/>
    <property type="evidence" value="ECO:0007669"/>
    <property type="project" value="UniProtKB-SubCell"/>
</dbReference>
<reference evidence="9" key="1">
    <citation type="submission" date="2016-10" db="EMBL/GenBank/DDBJ databases">
        <authorList>
            <person name="Varghese N."/>
            <person name="Submissions S."/>
        </authorList>
    </citation>
    <scope>NUCLEOTIDE SEQUENCE [LARGE SCALE GENOMIC DNA]</scope>
    <source>
        <strain evidence="9">DSM 17044</strain>
    </source>
</reference>
<comment type="subcellular location">
    <subcellularLocation>
        <location evidence="1">Cell membrane</location>
        <topology evidence="1">Multi-pass membrane protein</topology>
    </subcellularLocation>
</comment>
<dbReference type="Pfam" id="PF01311">
    <property type="entry name" value="Bac_export_1"/>
    <property type="match status" value="1"/>
</dbReference>
<feature type="transmembrane region" description="Helical" evidence="7">
    <location>
        <begin position="17"/>
        <end position="38"/>
    </location>
</feature>
<proteinExistence type="inferred from homology"/>
<feature type="transmembrane region" description="Helical" evidence="7">
    <location>
        <begin position="79"/>
        <end position="102"/>
    </location>
</feature>
<protein>
    <submittedName>
        <fullName evidence="8">Flagellar biosynthetic protein FliR</fullName>
    </submittedName>
</protein>
<name>A0A1H7HUZ9_STIAU</name>
<keyword evidence="8" id="KW-0969">Cilium</keyword>
<sequence>MNNVQEAFTRLIEQSNLSLMIFTIGLLMCRIMPVLIFSPFLGGEVVPPEVRMGVGVTLSLVLFPSVADRMGALPTSALPYIALLLKEVFIGVSLAFIVNIIFDAARVAGTLVDTMAGSNNAQLYVPQLGQQVSLFSSLKVQLSVVLFLTLDGHHIVISALADSFAIVPLDSFPKFSRGTWAFFDVVSRAFANLLAISLSLAAPQMLSAFLTDLAMGAVNRVAPNLQVFFIAMAIKPMVSVLIAALALHLLIGRFQAEFVHMLELLQRAVHLLA</sequence>
<feature type="transmembrane region" description="Helical" evidence="7">
    <location>
        <begin position="181"/>
        <end position="206"/>
    </location>
</feature>
<dbReference type="PRINTS" id="PR00953">
    <property type="entry name" value="TYPE3IMRPROT"/>
</dbReference>
<evidence type="ECO:0000313" key="8">
    <source>
        <dbReference type="EMBL" id="SEK52035.1"/>
    </source>
</evidence>
<accession>A0A1H7HUZ9</accession>
<feature type="transmembrane region" description="Helical" evidence="7">
    <location>
        <begin position="226"/>
        <end position="251"/>
    </location>
</feature>
<keyword evidence="3" id="KW-1003">Cell membrane</keyword>
<keyword evidence="8" id="KW-0282">Flagellum</keyword>
<comment type="similarity">
    <text evidence="2">Belongs to the FliR/MopE/SpaR family.</text>
</comment>
<evidence type="ECO:0000256" key="1">
    <source>
        <dbReference type="ARBA" id="ARBA00004651"/>
    </source>
</evidence>
<gene>
    <name evidence="8" type="ORF">SAMN05444354_101775</name>
</gene>
<dbReference type="OrthoDB" id="9797790at2"/>
<dbReference type="PANTHER" id="PTHR30065">
    <property type="entry name" value="FLAGELLAR BIOSYNTHETIC PROTEIN FLIR"/>
    <property type="match status" value="1"/>
</dbReference>
<evidence type="ECO:0000313" key="9">
    <source>
        <dbReference type="Proteomes" id="UP000182719"/>
    </source>
</evidence>
<keyword evidence="9" id="KW-1185">Reference proteome</keyword>
<evidence type="ECO:0000256" key="5">
    <source>
        <dbReference type="ARBA" id="ARBA00022989"/>
    </source>
</evidence>
<evidence type="ECO:0000256" key="3">
    <source>
        <dbReference type="ARBA" id="ARBA00022475"/>
    </source>
</evidence>
<keyword evidence="6 7" id="KW-0472">Membrane</keyword>
<evidence type="ECO:0000256" key="2">
    <source>
        <dbReference type="ARBA" id="ARBA00009772"/>
    </source>
</evidence>
<dbReference type="Proteomes" id="UP000182719">
    <property type="component" value="Unassembled WGS sequence"/>
</dbReference>
<keyword evidence="4 7" id="KW-0812">Transmembrane</keyword>
<evidence type="ECO:0000256" key="6">
    <source>
        <dbReference type="ARBA" id="ARBA00023136"/>
    </source>
</evidence>